<keyword evidence="3" id="KW-1185">Reference proteome</keyword>
<dbReference type="InterPro" id="IPR050219">
    <property type="entry name" value="DnaG_primase"/>
</dbReference>
<dbReference type="SUPFAM" id="SSF56731">
    <property type="entry name" value="DNA primase core"/>
    <property type="match status" value="1"/>
</dbReference>
<dbReference type="CDD" id="cd03364">
    <property type="entry name" value="TOPRIM_DnaG_primases"/>
    <property type="match status" value="1"/>
</dbReference>
<dbReference type="GO" id="GO:0006269">
    <property type="term" value="P:DNA replication, synthesis of primer"/>
    <property type="evidence" value="ECO:0007669"/>
    <property type="project" value="TreeGrafter"/>
</dbReference>
<evidence type="ECO:0000313" key="2">
    <source>
        <dbReference type="EMBL" id="GIH14360.1"/>
    </source>
</evidence>
<dbReference type="AlphaFoldDB" id="A0A8J3QRL0"/>
<gene>
    <name evidence="2" type="ORF">Raf01_25320</name>
</gene>
<proteinExistence type="predicted"/>
<name>A0A8J3QRL0_9ACTN</name>
<dbReference type="PANTHER" id="PTHR30313">
    <property type="entry name" value="DNA PRIMASE"/>
    <property type="match status" value="1"/>
</dbReference>
<dbReference type="Gene3D" id="3.90.980.10">
    <property type="entry name" value="DNA primase, catalytic core, N-terminal domain"/>
    <property type="match status" value="1"/>
</dbReference>
<accession>A0A8J3QRL0</accession>
<dbReference type="Pfam" id="PF08275">
    <property type="entry name" value="DNAG_N"/>
    <property type="match status" value="1"/>
</dbReference>
<dbReference type="GO" id="GO:0005737">
    <property type="term" value="C:cytoplasm"/>
    <property type="evidence" value="ECO:0007669"/>
    <property type="project" value="TreeGrafter"/>
</dbReference>
<organism evidence="2 3">
    <name type="scientific">Rugosimonospora africana</name>
    <dbReference type="NCBI Taxonomy" id="556532"/>
    <lineage>
        <taxon>Bacteria</taxon>
        <taxon>Bacillati</taxon>
        <taxon>Actinomycetota</taxon>
        <taxon>Actinomycetes</taxon>
        <taxon>Micromonosporales</taxon>
        <taxon>Micromonosporaceae</taxon>
        <taxon>Rugosimonospora</taxon>
    </lineage>
</organism>
<dbReference type="InterPro" id="IPR013264">
    <property type="entry name" value="DNAG_N"/>
</dbReference>
<protein>
    <recommendedName>
        <fullName evidence="1">Toprim domain-containing protein</fullName>
    </recommendedName>
</protein>
<dbReference type="InterPro" id="IPR037068">
    <property type="entry name" value="DNA_primase_core_N_sf"/>
</dbReference>
<dbReference type="Gene3D" id="3.40.1360.10">
    <property type="match status" value="1"/>
</dbReference>
<dbReference type="PANTHER" id="PTHR30313:SF2">
    <property type="entry name" value="DNA PRIMASE"/>
    <property type="match status" value="1"/>
</dbReference>
<evidence type="ECO:0000313" key="3">
    <source>
        <dbReference type="Proteomes" id="UP000642748"/>
    </source>
</evidence>
<feature type="domain" description="Toprim" evidence="1">
    <location>
        <begin position="161"/>
        <end position="269"/>
    </location>
</feature>
<evidence type="ECO:0000259" key="1">
    <source>
        <dbReference type="PROSITE" id="PS50880"/>
    </source>
</evidence>
<dbReference type="Proteomes" id="UP000642748">
    <property type="component" value="Unassembled WGS sequence"/>
</dbReference>
<dbReference type="InterPro" id="IPR006171">
    <property type="entry name" value="TOPRIM_dom"/>
</dbReference>
<sequence>MAGGYDSNGPGPARRLLAAHRAATDFYRGHLLDEPRATAYLDSRGIAPAVAVARPWTVGYAPRGWTGLRDHLRGIGFTDAELLAAGLITTGPRRGPIDAFRDRVVFPIRDSDGYVVAFIGRDLSGRPGTPKYRNTATTPIYRKSELLYGLAEQFGGGRRPDALLIVEGPADVVAVAGLSATGSVDAHRDPADRYCAVAPCGTALTAAQVALLASAVEPGTPVVCAFDADVAGAAATEQAYRLLRDWPGPVEAVVLPDGADPASVVAGGPAGALATLRRARVPLADLILDRRLAPHLARLEARLTELARLGRDPSSESRQLGVDAVHALAALLAEVADAEPLHAAQLLARMSVRLDLNPLTVFEAVYPPSP</sequence>
<dbReference type="EMBL" id="BONZ01000023">
    <property type="protein sequence ID" value="GIH14360.1"/>
    <property type="molecule type" value="Genomic_DNA"/>
</dbReference>
<dbReference type="PROSITE" id="PS50880">
    <property type="entry name" value="TOPRIM"/>
    <property type="match status" value="1"/>
</dbReference>
<dbReference type="SMART" id="SM00493">
    <property type="entry name" value="TOPRIM"/>
    <property type="match status" value="1"/>
</dbReference>
<comment type="caution">
    <text evidence="2">The sequence shown here is derived from an EMBL/GenBank/DDBJ whole genome shotgun (WGS) entry which is preliminary data.</text>
</comment>
<reference evidence="2" key="1">
    <citation type="submission" date="2021-01" db="EMBL/GenBank/DDBJ databases">
        <title>Whole genome shotgun sequence of Rugosimonospora africana NBRC 104875.</title>
        <authorList>
            <person name="Komaki H."/>
            <person name="Tamura T."/>
        </authorList>
    </citation>
    <scope>NUCLEOTIDE SEQUENCE</scope>
    <source>
        <strain evidence="2">NBRC 104875</strain>
    </source>
</reference>
<dbReference type="Pfam" id="PF13155">
    <property type="entry name" value="Toprim_2"/>
    <property type="match status" value="1"/>
</dbReference>
<dbReference type="InterPro" id="IPR034151">
    <property type="entry name" value="TOPRIM_DnaG_bac"/>
</dbReference>